<feature type="region of interest" description="Disordered" evidence="1">
    <location>
        <begin position="337"/>
        <end position="356"/>
    </location>
</feature>
<evidence type="ECO:0000313" key="4">
    <source>
        <dbReference type="Proteomes" id="UP000067626"/>
    </source>
</evidence>
<feature type="region of interest" description="Disordered" evidence="1">
    <location>
        <begin position="415"/>
        <end position="466"/>
    </location>
</feature>
<gene>
    <name evidence="3" type="ORF">CMC5_012890</name>
</gene>
<feature type="compositionally biased region" description="Gly residues" evidence="1">
    <location>
        <begin position="454"/>
        <end position="466"/>
    </location>
</feature>
<dbReference type="Proteomes" id="UP000067626">
    <property type="component" value="Chromosome"/>
</dbReference>
<name>A0A0K1E8I1_CHOCO</name>
<accession>A0A0K1E8I1</accession>
<dbReference type="AlphaFoldDB" id="A0A0K1E8I1"/>
<feature type="compositionally biased region" description="Low complexity" evidence="1">
    <location>
        <begin position="200"/>
        <end position="213"/>
    </location>
</feature>
<dbReference type="KEGG" id="ccro:CMC5_012890"/>
<evidence type="ECO:0008006" key="5">
    <source>
        <dbReference type="Google" id="ProtNLM"/>
    </source>
</evidence>
<keyword evidence="2" id="KW-0732">Signal</keyword>
<dbReference type="EMBL" id="CP012159">
    <property type="protein sequence ID" value="AKT37159.1"/>
    <property type="molecule type" value="Genomic_DNA"/>
</dbReference>
<organism evidence="3 4">
    <name type="scientific">Chondromyces crocatus</name>
    <dbReference type="NCBI Taxonomy" id="52"/>
    <lineage>
        <taxon>Bacteria</taxon>
        <taxon>Pseudomonadati</taxon>
        <taxon>Myxococcota</taxon>
        <taxon>Polyangia</taxon>
        <taxon>Polyangiales</taxon>
        <taxon>Polyangiaceae</taxon>
        <taxon>Chondromyces</taxon>
    </lineage>
</organism>
<feature type="compositionally biased region" description="Gly residues" evidence="1">
    <location>
        <begin position="338"/>
        <end position="356"/>
    </location>
</feature>
<feature type="compositionally biased region" description="Gly residues" evidence="1">
    <location>
        <begin position="254"/>
        <end position="264"/>
    </location>
</feature>
<protein>
    <recommendedName>
        <fullName evidence="5">PGRS family protein</fullName>
    </recommendedName>
</protein>
<evidence type="ECO:0000256" key="1">
    <source>
        <dbReference type="SAM" id="MobiDB-lite"/>
    </source>
</evidence>
<feature type="region of interest" description="Disordered" evidence="1">
    <location>
        <begin position="197"/>
        <end position="226"/>
    </location>
</feature>
<feature type="compositionally biased region" description="Gly residues" evidence="1">
    <location>
        <begin position="420"/>
        <end position="445"/>
    </location>
</feature>
<sequence length="533" mass="49559">MMRRVRWATRTVALLSMAASAQAMGCFPLDFSEGDVGGTGGGGAGGYEPPACPGDPVTDPALVRDDCGTFVSASAADGGDGTKAKPFKSLAEAATKGAKRIYACAESYSAGAETVMFTGGVDIFAGFTDCGATGAWTWAEGSKATLSGPADLVALTLNGGDYLVRNLNVTAANAQAPGGSSIAVVVTGGTLHALNSEFRGGNAQNGADGAPQADDPDLDGNDGGAGSGVCLSAAENPGAVAPVKVCTDAPSSTGGKGGDGGVLVGGAPQVAGSGEDGLPEPVDPDPPNLGDGGVGEGVNGASSCRNGEPGADGESGTNGGGVSGRGSVSLTGYTGVDGASGLGGQPGHGGGGGGAARGAQNITCNGVTISRVGSSGGAGGTGGCGGAGGHGGKAGGSSIALLVLDATVTLEGTTVTAGRAGHGGKGGEGQRGGQPGQGGGNGAGQGAARQSCRGGDGGLGGRGGHGGGGTGGHALGIAVDGDASVTGATFVMDAAVAGDGGLGAGTAPDNGSDGAGGQVQNCWDFGKDSACSG</sequence>
<keyword evidence="4" id="KW-1185">Reference proteome</keyword>
<feature type="region of interest" description="Disordered" evidence="1">
    <location>
        <begin position="249"/>
        <end position="332"/>
    </location>
</feature>
<feature type="signal peptide" evidence="2">
    <location>
        <begin position="1"/>
        <end position="23"/>
    </location>
</feature>
<evidence type="ECO:0000256" key="2">
    <source>
        <dbReference type="SAM" id="SignalP"/>
    </source>
</evidence>
<feature type="chain" id="PRO_5005459017" description="PGRS family protein" evidence="2">
    <location>
        <begin position="24"/>
        <end position="533"/>
    </location>
</feature>
<evidence type="ECO:0000313" key="3">
    <source>
        <dbReference type="EMBL" id="AKT37159.1"/>
    </source>
</evidence>
<dbReference type="STRING" id="52.CMC5_012890"/>
<reference evidence="3 4" key="1">
    <citation type="submission" date="2015-07" db="EMBL/GenBank/DDBJ databases">
        <title>Genome analysis of myxobacterium Chondromyces crocatus Cm c5 reveals a high potential for natural compound synthesis and the genetic basis for the loss of fruiting body formation.</title>
        <authorList>
            <person name="Zaburannyi N."/>
            <person name="Bunk B."/>
            <person name="Maier J."/>
            <person name="Overmann J."/>
            <person name="Mueller R."/>
        </authorList>
    </citation>
    <scope>NUCLEOTIDE SEQUENCE [LARGE SCALE GENOMIC DNA]</scope>
    <source>
        <strain evidence="3 4">Cm c5</strain>
    </source>
</reference>
<proteinExistence type="predicted"/>